<organism evidence="2 3">
    <name type="scientific">Armatimonas rosea</name>
    <dbReference type="NCBI Taxonomy" id="685828"/>
    <lineage>
        <taxon>Bacteria</taxon>
        <taxon>Bacillati</taxon>
        <taxon>Armatimonadota</taxon>
        <taxon>Armatimonadia</taxon>
        <taxon>Armatimonadales</taxon>
        <taxon>Armatimonadaceae</taxon>
        <taxon>Armatimonas</taxon>
    </lineage>
</organism>
<keyword evidence="3" id="KW-1185">Reference proteome</keyword>
<dbReference type="AlphaFoldDB" id="A0A7W9SKG7"/>
<evidence type="ECO:0000313" key="3">
    <source>
        <dbReference type="Proteomes" id="UP000520814"/>
    </source>
</evidence>
<dbReference type="Proteomes" id="UP000520814">
    <property type="component" value="Unassembled WGS sequence"/>
</dbReference>
<keyword evidence="1" id="KW-0732">Signal</keyword>
<protein>
    <submittedName>
        <fullName evidence="2">Type II secretory pathway component GspD/PulD (Secretin)</fullName>
    </submittedName>
</protein>
<proteinExistence type="predicted"/>
<evidence type="ECO:0000313" key="2">
    <source>
        <dbReference type="EMBL" id="MBB6048292.1"/>
    </source>
</evidence>
<reference evidence="2 3" key="1">
    <citation type="submission" date="2020-08" db="EMBL/GenBank/DDBJ databases">
        <title>Genomic Encyclopedia of Type Strains, Phase IV (KMG-IV): sequencing the most valuable type-strain genomes for metagenomic binning, comparative biology and taxonomic classification.</title>
        <authorList>
            <person name="Goeker M."/>
        </authorList>
    </citation>
    <scope>NUCLEOTIDE SEQUENCE [LARGE SCALE GENOMIC DNA]</scope>
    <source>
        <strain evidence="2 3">DSM 23562</strain>
    </source>
</reference>
<sequence>MNRRKLLALTGLMLLPQTSRAQKTPALKVDLVLADAPIRTALELVMRGFGKNSYVIDNNVAGLLTARSAQLPFDELLKSLSKKAIRPFQWTQANGVVIIKPQPDSPVPSLDDLITRLQQAKLPVVEGIPCRMAGALFQGSTALAILEVGTPPDSDVQIVTEGRQIEVLGARYQVSKITPTELALVGAEKTLRVPLAPLLTPKC</sequence>
<comment type="caution">
    <text evidence="2">The sequence shown here is derived from an EMBL/GenBank/DDBJ whole genome shotgun (WGS) entry which is preliminary data.</text>
</comment>
<evidence type="ECO:0000256" key="1">
    <source>
        <dbReference type="SAM" id="SignalP"/>
    </source>
</evidence>
<feature type="signal peptide" evidence="1">
    <location>
        <begin position="1"/>
        <end position="21"/>
    </location>
</feature>
<feature type="chain" id="PRO_5031346882" evidence="1">
    <location>
        <begin position="22"/>
        <end position="203"/>
    </location>
</feature>
<gene>
    <name evidence="2" type="ORF">HNQ39_000054</name>
</gene>
<dbReference type="EMBL" id="JACHGW010000001">
    <property type="protein sequence ID" value="MBB6048292.1"/>
    <property type="molecule type" value="Genomic_DNA"/>
</dbReference>
<name>A0A7W9SKG7_ARMRO</name>
<dbReference type="RefSeq" id="WP_184191753.1">
    <property type="nucleotide sequence ID" value="NZ_JACHGW010000001.1"/>
</dbReference>
<accession>A0A7W9SKG7</accession>